<reference evidence="2 3" key="1">
    <citation type="journal article" date="2019" name="Emerg. Microbes Infect.">
        <title>Comprehensive subspecies identification of 175 nontuberculous mycobacteria species based on 7547 genomic profiles.</title>
        <authorList>
            <person name="Matsumoto Y."/>
            <person name="Kinjo T."/>
            <person name="Motooka D."/>
            <person name="Nabeya D."/>
            <person name="Jung N."/>
            <person name="Uechi K."/>
            <person name="Horii T."/>
            <person name="Iida T."/>
            <person name="Fujita J."/>
            <person name="Nakamura S."/>
        </authorList>
    </citation>
    <scope>NUCLEOTIDE SEQUENCE [LARGE SCALE GENOMIC DNA]</scope>
    <source>
        <strain evidence="2 3">JCM 12688</strain>
    </source>
</reference>
<dbReference type="Proteomes" id="UP000466187">
    <property type="component" value="Chromosome"/>
</dbReference>
<dbReference type="GO" id="GO:0004519">
    <property type="term" value="F:endonuclease activity"/>
    <property type="evidence" value="ECO:0007669"/>
    <property type="project" value="UniProtKB-KW"/>
</dbReference>
<dbReference type="InterPro" id="IPR018310">
    <property type="entry name" value="Put_endonuclease_Z1-dom"/>
</dbReference>
<dbReference type="EMBL" id="AP022608">
    <property type="protein sequence ID" value="BBZ20890.1"/>
    <property type="molecule type" value="Genomic_DNA"/>
</dbReference>
<keyword evidence="2" id="KW-0378">Hydrolase</keyword>
<evidence type="ECO:0000313" key="2">
    <source>
        <dbReference type="EMBL" id="BBZ20890.1"/>
    </source>
</evidence>
<protein>
    <submittedName>
        <fullName evidence="2">Endonuclease</fullName>
    </submittedName>
</protein>
<organism evidence="2 3">
    <name type="scientific">Mycolicibacterium gadium</name>
    <name type="common">Mycobacterium gadium</name>
    <dbReference type="NCBI Taxonomy" id="1794"/>
    <lineage>
        <taxon>Bacteria</taxon>
        <taxon>Bacillati</taxon>
        <taxon>Actinomycetota</taxon>
        <taxon>Actinomycetes</taxon>
        <taxon>Mycobacteriales</taxon>
        <taxon>Mycobacteriaceae</taxon>
        <taxon>Mycolicibacterium</taxon>
    </lineage>
</organism>
<evidence type="ECO:0000313" key="3">
    <source>
        <dbReference type="Proteomes" id="UP000466187"/>
    </source>
</evidence>
<proteinExistence type="predicted"/>
<feature type="domain" description="Putative endonuclease Z1" evidence="1">
    <location>
        <begin position="424"/>
        <end position="661"/>
    </location>
</feature>
<keyword evidence="2" id="KW-0540">Nuclease</keyword>
<name>A0A7I7WUW2_MYCGU</name>
<evidence type="ECO:0000259" key="1">
    <source>
        <dbReference type="Pfam" id="PF10593"/>
    </source>
</evidence>
<dbReference type="KEGG" id="mgad:MGAD_52250"/>
<dbReference type="Pfam" id="PF10593">
    <property type="entry name" value="Z1"/>
    <property type="match status" value="1"/>
</dbReference>
<accession>A0A7I7WUW2</accession>
<sequence>MTIVMLDRAVETKEPITEVLVRNWVSKFADMLKVDVSDNGPAMQLVEELLRDYRTHVGEWNSLGDDANHVPWLTERKESVVEWPFWDRYARYLRDHVGLPSSAVQNVNDVTDDILSRLEAPDRPGFWDRRGLVSGQVQSGKTANYTGLVAKALDSGYKLVVVLAGVHNSLRSQTQSRIDAGILGFDTRNQLRFDQGTENSRIGVGRLVGPFLPVSSFTSSRDNGDFKLNVAQNVGVVPGGSDPIILVVKKYKSILENLYKWATALRMETDPATGKPTVRDVPVLVIDDEADHASVDTSTNKQDPEAAETDPTTINRLIRQFLNTFQKSAYVGYTATPFANIFIDPDASHRHAGEDLFPRSFIINLPAPSTYVGPARVFGLMQDSTNAIDRVDPLPIVREIMDNQIWLPDTHKSDFGITSQIPPSLRRAIVAFIIAGAVRSLRGQASVHNSMLIHVTRFTRVQAQVRDQVSEVLQDMTARLKYGEGAQPELYSLAKNIYIEDHVPTTTKMSSRADVADLVGASLPWEIVWSEMSDFASQVRVHAVNGTSADALNYIDHPEGFNVIAIGGDKLSRGLTLEGLTVSYYLRASKMYDTLMQMGRWFGYRTGYLDVCRLYTTPQLSKWYTAITAAAAELQAEFDVMAMLGRTPEDFGLRVRQHPDGLLVTSPTKLRGSKSVAISYSATTTSTVTFSLKHVQRNWAQLESLLEGLPGDPHDRRIGLQIWQDVPPEVVLDFLEGYGPDDAAIQSNPNAISRYIGDRLSDDELTSWTVALADIQGDEQAPPFTIAGRKFCATRRKRIQAGDGRMTFRVITTPRHELVDLEKDSPKWHKLLEQTVAAWEHSARVNKSAKPPTIPSGLLERQARDPRRGVLLLYPIVPLGIDEGLWNDGQMDSTTPLVGYGVAFPGSDKAKPVVYQVNKVFLQLEFGVSDE</sequence>
<dbReference type="AlphaFoldDB" id="A0A7I7WUW2"/>
<keyword evidence="2" id="KW-0255">Endonuclease</keyword>
<gene>
    <name evidence="2" type="ORF">MGAD_52250</name>
</gene>